<accession>A0A559KI34</accession>
<comment type="similarity">
    <text evidence="1">Belongs to the AHA1 family.</text>
</comment>
<feature type="domain" description="Activator of Hsp90 ATPase homologue 1/2-like C-terminal" evidence="2">
    <location>
        <begin position="18"/>
        <end position="143"/>
    </location>
</feature>
<dbReference type="Gene3D" id="3.30.530.20">
    <property type="match status" value="1"/>
</dbReference>
<evidence type="ECO:0000313" key="3">
    <source>
        <dbReference type="EMBL" id="TVY11794.1"/>
    </source>
</evidence>
<dbReference type="CDD" id="cd08894">
    <property type="entry name" value="SRPBCC_CalC_Aha1-like_1"/>
    <property type="match status" value="1"/>
</dbReference>
<sequence>MAATIGENVVINSREFEVPRELVYQAWTTPELLARWWGPNGFTNTFHEFDLRPGGEWRFIMHGPNGVDYPNHIEFVEIVPQERIVLKHTSSPEFQVTATFEDLGGRTKVTFRQQFMHAKEFEQAVKYCVEANEQNFDRMGELLKEMSA</sequence>
<dbReference type="SUPFAM" id="SSF55961">
    <property type="entry name" value="Bet v1-like"/>
    <property type="match status" value="1"/>
</dbReference>
<organism evidence="3 4">
    <name type="scientific">Paenibacillus cremeus</name>
    <dbReference type="NCBI Taxonomy" id="2163881"/>
    <lineage>
        <taxon>Bacteria</taxon>
        <taxon>Bacillati</taxon>
        <taxon>Bacillota</taxon>
        <taxon>Bacilli</taxon>
        <taxon>Bacillales</taxon>
        <taxon>Paenibacillaceae</taxon>
        <taxon>Paenibacillus</taxon>
    </lineage>
</organism>
<dbReference type="Pfam" id="PF08327">
    <property type="entry name" value="AHSA1"/>
    <property type="match status" value="1"/>
</dbReference>
<proteinExistence type="inferred from homology"/>
<dbReference type="EMBL" id="VNJI01000001">
    <property type="protein sequence ID" value="TVY11794.1"/>
    <property type="molecule type" value="Genomic_DNA"/>
</dbReference>
<comment type="caution">
    <text evidence="3">The sequence shown here is derived from an EMBL/GenBank/DDBJ whole genome shotgun (WGS) entry which is preliminary data.</text>
</comment>
<protein>
    <submittedName>
        <fullName evidence="3">Polyketide cyclase</fullName>
    </submittedName>
</protein>
<evidence type="ECO:0000259" key="2">
    <source>
        <dbReference type="Pfam" id="PF08327"/>
    </source>
</evidence>
<dbReference type="InterPro" id="IPR023393">
    <property type="entry name" value="START-like_dom_sf"/>
</dbReference>
<name>A0A559KI34_9BACL</name>
<dbReference type="InterPro" id="IPR013538">
    <property type="entry name" value="ASHA1/2-like_C"/>
</dbReference>
<dbReference type="AlphaFoldDB" id="A0A559KI34"/>
<gene>
    <name evidence="3" type="ORF">FPZ49_00410</name>
</gene>
<keyword evidence="4" id="KW-1185">Reference proteome</keyword>
<dbReference type="OrthoDB" id="118413at2"/>
<dbReference type="RefSeq" id="WP_144842377.1">
    <property type="nucleotide sequence ID" value="NZ_VNJI01000001.1"/>
</dbReference>
<reference evidence="3 4" key="1">
    <citation type="submission" date="2019-07" db="EMBL/GenBank/DDBJ databases">
        <authorList>
            <person name="Kim J."/>
        </authorList>
    </citation>
    <scope>NUCLEOTIDE SEQUENCE [LARGE SCALE GENOMIC DNA]</scope>
    <source>
        <strain evidence="3 4">JC52</strain>
    </source>
</reference>
<evidence type="ECO:0000256" key="1">
    <source>
        <dbReference type="ARBA" id="ARBA00006817"/>
    </source>
</evidence>
<dbReference type="Proteomes" id="UP000317036">
    <property type="component" value="Unassembled WGS sequence"/>
</dbReference>
<evidence type="ECO:0000313" key="4">
    <source>
        <dbReference type="Proteomes" id="UP000317036"/>
    </source>
</evidence>